<keyword evidence="4" id="KW-1185">Reference proteome</keyword>
<dbReference type="PANTHER" id="PTHR13891">
    <property type="entry name" value="CYTOCHROME C OXIDASE ASSEMBLY FACTOR 7"/>
    <property type="match status" value="1"/>
</dbReference>
<proteinExistence type="inferred from homology"/>
<dbReference type="EMBL" id="CANHGI010000002">
    <property type="protein sequence ID" value="CAI5443443.1"/>
    <property type="molecule type" value="Genomic_DNA"/>
</dbReference>
<dbReference type="Proteomes" id="UP001152747">
    <property type="component" value="Unassembled WGS sequence"/>
</dbReference>
<dbReference type="AlphaFoldDB" id="A0A9P1IF41"/>
<evidence type="ECO:0000256" key="2">
    <source>
        <dbReference type="ARBA" id="ARBA00022737"/>
    </source>
</evidence>
<accession>A0A9P1IF41</accession>
<dbReference type="InterPro" id="IPR006597">
    <property type="entry name" value="Sel1-like"/>
</dbReference>
<protein>
    <submittedName>
        <fullName evidence="3">Uncharacterized protein</fullName>
    </submittedName>
</protein>
<evidence type="ECO:0000313" key="3">
    <source>
        <dbReference type="EMBL" id="CAI5443443.1"/>
    </source>
</evidence>
<dbReference type="Gene3D" id="1.25.40.10">
    <property type="entry name" value="Tetratricopeptide repeat domain"/>
    <property type="match status" value="1"/>
</dbReference>
<comment type="similarity">
    <text evidence="1">Belongs to the hcp beta-lactamase family.</text>
</comment>
<dbReference type="SUPFAM" id="SSF81901">
    <property type="entry name" value="HCP-like"/>
    <property type="match status" value="1"/>
</dbReference>
<gene>
    <name evidence="3" type="ORF">CAMP_LOCUS6080</name>
</gene>
<dbReference type="SMART" id="SM00671">
    <property type="entry name" value="SEL1"/>
    <property type="match status" value="4"/>
</dbReference>
<reference evidence="3" key="1">
    <citation type="submission" date="2022-11" db="EMBL/GenBank/DDBJ databases">
        <authorList>
            <person name="Kikuchi T."/>
        </authorList>
    </citation>
    <scope>NUCLEOTIDE SEQUENCE</scope>
    <source>
        <strain evidence="3">PS1010</strain>
    </source>
</reference>
<evidence type="ECO:0000256" key="1">
    <source>
        <dbReference type="ARBA" id="ARBA00008486"/>
    </source>
</evidence>
<comment type="caution">
    <text evidence="3">The sequence shown here is derived from an EMBL/GenBank/DDBJ whole genome shotgun (WGS) entry which is preliminary data.</text>
</comment>
<dbReference type="InterPro" id="IPR011990">
    <property type="entry name" value="TPR-like_helical_dom_sf"/>
</dbReference>
<sequence length="244" mass="28086">MNEEVKREQDERAEYVKNIGIEYRFGCYEEKRAESCQLLGEYMEALQSNFKAAFQVFKKNCEEKEYPKSCFKYGMYLLSGKECEPSLKQMNKPMKIACDADIRQGCRYLSLVYWNGEKDRAADSKSAEKYMKKACELEDGEACWLLSTWYMGNKEKFKMKATGEAKELDRTSLGELQRDMAKSLEYAIKACEADIPQSCANVSRMYRLGDGIPKDLDKAKYFAEKAKEIMDVMKSKDTSAGFTA</sequence>
<dbReference type="PANTHER" id="PTHR13891:SF1">
    <property type="entry name" value="CYTOCHROME C OXIDASE ASSEMBLY FACTOR 7"/>
    <property type="match status" value="1"/>
</dbReference>
<organism evidence="3 4">
    <name type="scientific">Caenorhabditis angaria</name>
    <dbReference type="NCBI Taxonomy" id="860376"/>
    <lineage>
        <taxon>Eukaryota</taxon>
        <taxon>Metazoa</taxon>
        <taxon>Ecdysozoa</taxon>
        <taxon>Nematoda</taxon>
        <taxon>Chromadorea</taxon>
        <taxon>Rhabditida</taxon>
        <taxon>Rhabditina</taxon>
        <taxon>Rhabditomorpha</taxon>
        <taxon>Rhabditoidea</taxon>
        <taxon>Rhabditidae</taxon>
        <taxon>Peloderinae</taxon>
        <taxon>Caenorhabditis</taxon>
    </lineage>
</organism>
<keyword evidence="2" id="KW-0677">Repeat</keyword>
<dbReference type="GO" id="GO:0005758">
    <property type="term" value="C:mitochondrial intermembrane space"/>
    <property type="evidence" value="ECO:0007669"/>
    <property type="project" value="TreeGrafter"/>
</dbReference>
<evidence type="ECO:0000313" key="4">
    <source>
        <dbReference type="Proteomes" id="UP001152747"/>
    </source>
</evidence>
<dbReference type="Pfam" id="PF08238">
    <property type="entry name" value="Sel1"/>
    <property type="match status" value="3"/>
</dbReference>
<dbReference type="InterPro" id="IPR040239">
    <property type="entry name" value="HcpB-like"/>
</dbReference>
<dbReference type="OrthoDB" id="272077at2759"/>
<name>A0A9P1IF41_9PELO</name>